<dbReference type="Proteomes" id="UP001165101">
    <property type="component" value="Unassembled WGS sequence"/>
</dbReference>
<accession>A0ACB5TXV3</accession>
<evidence type="ECO:0000313" key="1">
    <source>
        <dbReference type="EMBL" id="GME96095.1"/>
    </source>
</evidence>
<sequence length="208" mass="23909">MTVEKRTFGSVTEAWEAFDNWLIANWKDGYDSLAPPATDEEIKLLEERLNVTLTDDYKESLKCHNGQNDYSGIFEGNEYLSTEEIYSQWKVWKDLNDDGTLDDNESTPREGTGISTKWYDLGWVPITHDGSGDHYCLDLAPDISKNGKVGQIITIWHDDSDRELLADSFYLFFCKYVNQVLNGEMVFSDDYGGLVQKTELVDNERYPQ</sequence>
<gene>
    <name evidence="1" type="ORF">Cboi01_000415100</name>
</gene>
<comment type="caution">
    <text evidence="1">The sequence shown here is derived from an EMBL/GenBank/DDBJ whole genome shotgun (WGS) entry which is preliminary data.</text>
</comment>
<evidence type="ECO:0000313" key="2">
    <source>
        <dbReference type="Proteomes" id="UP001165101"/>
    </source>
</evidence>
<dbReference type="EMBL" id="BSXV01002559">
    <property type="protein sequence ID" value="GME96095.1"/>
    <property type="molecule type" value="Genomic_DNA"/>
</dbReference>
<protein>
    <submittedName>
        <fullName evidence="1">Unnamed protein product</fullName>
    </submittedName>
</protein>
<keyword evidence="2" id="KW-1185">Reference proteome</keyword>
<proteinExistence type="predicted"/>
<reference evidence="1" key="1">
    <citation type="submission" date="2023-04" db="EMBL/GenBank/DDBJ databases">
        <title>Candida boidinii NBRC 1967.</title>
        <authorList>
            <person name="Ichikawa N."/>
            <person name="Sato H."/>
            <person name="Tonouchi N."/>
        </authorList>
    </citation>
    <scope>NUCLEOTIDE SEQUENCE</scope>
    <source>
        <strain evidence="1">NBRC 1967</strain>
    </source>
</reference>
<name>A0ACB5TXV3_CANBO</name>
<organism evidence="1 2">
    <name type="scientific">Candida boidinii</name>
    <name type="common">Yeast</name>
    <dbReference type="NCBI Taxonomy" id="5477"/>
    <lineage>
        <taxon>Eukaryota</taxon>
        <taxon>Fungi</taxon>
        <taxon>Dikarya</taxon>
        <taxon>Ascomycota</taxon>
        <taxon>Saccharomycotina</taxon>
        <taxon>Pichiomycetes</taxon>
        <taxon>Pichiales</taxon>
        <taxon>Pichiaceae</taxon>
        <taxon>Ogataea</taxon>
        <taxon>Ogataea/Candida clade</taxon>
    </lineage>
</organism>